<dbReference type="SUPFAM" id="SSF51556">
    <property type="entry name" value="Metallo-dependent hydrolases"/>
    <property type="match status" value="1"/>
</dbReference>
<dbReference type="RefSeq" id="WP_249314919.1">
    <property type="nucleotide sequence ID" value="NZ_JACRSR010000001.1"/>
</dbReference>
<keyword evidence="3" id="KW-1185">Reference proteome</keyword>
<dbReference type="Gene3D" id="3.20.20.140">
    <property type="entry name" value="Metal-dependent hydrolases"/>
    <property type="match status" value="1"/>
</dbReference>
<dbReference type="AlphaFoldDB" id="A0A926D3X9"/>
<protein>
    <submittedName>
        <fullName evidence="2">Amidohydrolase</fullName>
    </submittedName>
</protein>
<evidence type="ECO:0000313" key="3">
    <source>
        <dbReference type="Proteomes" id="UP000623172"/>
    </source>
</evidence>
<dbReference type="CDD" id="cd01309">
    <property type="entry name" value="Met_dep_hydrolase_C"/>
    <property type="match status" value="1"/>
</dbReference>
<dbReference type="InterPro" id="IPR011059">
    <property type="entry name" value="Metal-dep_hydrolase_composite"/>
</dbReference>
<dbReference type="InterPro" id="IPR032466">
    <property type="entry name" value="Metal_Hydrolase"/>
</dbReference>
<dbReference type="SUPFAM" id="SSF51338">
    <property type="entry name" value="Composite domain of metallo-dependent hydrolases"/>
    <property type="match status" value="1"/>
</dbReference>
<dbReference type="PANTHER" id="PTHR43135:SF3">
    <property type="entry name" value="ALPHA-D-RIBOSE 1-METHYLPHOSPHONATE 5-TRIPHOSPHATE DIPHOSPHATASE"/>
    <property type="match status" value="1"/>
</dbReference>
<proteinExistence type="predicted"/>
<sequence length="382" mass="41692">MIFKNGRIWTMEGDIFESGCIEVKDGRIAYVGEEEKAGEAVDLKGKWVLPGFVDAHCHVGMWENGMADEGDDGNEATDPVTPHLRAIDAINPLDQSFREALEAGVTTVVTGPGSANVIGGRFVALKTHGRRVEDMIVKEPQALKIALGENPKRVYKDQEKAPATRMATAALLREAFVEAQEYQRKLELGNADPEKLPDRDLKMETLVLALERKIPVKAHAHRADDIMTALRIAREFGLDMTIEHCTEGALILDVLKEEHARVILGPIICDRGKVELRHLSDGNPALFEKAGIKFALMTDHPVTPIQYLPLCALVAVRQGLSEEAALRAITIHGAEMAGIADRVGSLKAGKDADFTVFSGHPLDFRTKVIAVYVNGKLAAGEL</sequence>
<dbReference type="GO" id="GO:0016810">
    <property type="term" value="F:hydrolase activity, acting on carbon-nitrogen (but not peptide) bonds"/>
    <property type="evidence" value="ECO:0007669"/>
    <property type="project" value="InterPro"/>
</dbReference>
<accession>A0A926D3X9</accession>
<feature type="domain" description="Amidohydrolase-related" evidence="1">
    <location>
        <begin position="47"/>
        <end position="377"/>
    </location>
</feature>
<name>A0A926D3X9_9FIRM</name>
<dbReference type="InterPro" id="IPR051781">
    <property type="entry name" value="Metallo-dep_Hydrolase"/>
</dbReference>
<dbReference type="Proteomes" id="UP000623172">
    <property type="component" value="Unassembled WGS sequence"/>
</dbReference>
<reference evidence="2" key="1">
    <citation type="submission" date="2020-08" db="EMBL/GenBank/DDBJ databases">
        <title>Genome public.</title>
        <authorList>
            <person name="Liu C."/>
            <person name="Sun Q."/>
        </authorList>
    </citation>
    <scope>NUCLEOTIDE SEQUENCE</scope>
    <source>
        <strain evidence="2">NSJ-53</strain>
    </source>
</reference>
<organism evidence="2 3">
    <name type="scientific">Gehongia tenuis</name>
    <dbReference type="NCBI Taxonomy" id="2763655"/>
    <lineage>
        <taxon>Bacteria</taxon>
        <taxon>Bacillati</taxon>
        <taxon>Bacillota</taxon>
        <taxon>Clostridia</taxon>
        <taxon>Christensenellales</taxon>
        <taxon>Christensenellaceae</taxon>
        <taxon>Gehongia</taxon>
    </lineage>
</organism>
<evidence type="ECO:0000259" key="1">
    <source>
        <dbReference type="Pfam" id="PF01979"/>
    </source>
</evidence>
<gene>
    <name evidence="2" type="ORF">H8696_03355</name>
</gene>
<dbReference type="InterPro" id="IPR006680">
    <property type="entry name" value="Amidohydro-rel"/>
</dbReference>
<dbReference type="Pfam" id="PF01979">
    <property type="entry name" value="Amidohydro_1"/>
    <property type="match status" value="1"/>
</dbReference>
<dbReference type="Gene3D" id="2.30.40.10">
    <property type="entry name" value="Urease, subunit C, domain 1"/>
    <property type="match status" value="1"/>
</dbReference>
<dbReference type="EMBL" id="JACRSR010000001">
    <property type="protein sequence ID" value="MBC8530878.1"/>
    <property type="molecule type" value="Genomic_DNA"/>
</dbReference>
<dbReference type="PANTHER" id="PTHR43135">
    <property type="entry name" value="ALPHA-D-RIBOSE 1-METHYLPHOSPHONATE 5-TRIPHOSPHATE DIPHOSPHATASE"/>
    <property type="match status" value="1"/>
</dbReference>
<comment type="caution">
    <text evidence="2">The sequence shown here is derived from an EMBL/GenBank/DDBJ whole genome shotgun (WGS) entry which is preliminary data.</text>
</comment>
<evidence type="ECO:0000313" key="2">
    <source>
        <dbReference type="EMBL" id="MBC8530878.1"/>
    </source>
</evidence>